<keyword evidence="1" id="KW-0472">Membrane</keyword>
<feature type="transmembrane region" description="Helical" evidence="1">
    <location>
        <begin position="21"/>
        <end position="37"/>
    </location>
</feature>
<organism evidence="2 3">
    <name type="scientific">Hypothenemus hampei</name>
    <name type="common">Coffee berry borer</name>
    <dbReference type="NCBI Taxonomy" id="57062"/>
    <lineage>
        <taxon>Eukaryota</taxon>
        <taxon>Metazoa</taxon>
        <taxon>Ecdysozoa</taxon>
        <taxon>Arthropoda</taxon>
        <taxon>Hexapoda</taxon>
        <taxon>Insecta</taxon>
        <taxon>Pterygota</taxon>
        <taxon>Neoptera</taxon>
        <taxon>Endopterygota</taxon>
        <taxon>Coleoptera</taxon>
        <taxon>Polyphaga</taxon>
        <taxon>Cucujiformia</taxon>
        <taxon>Curculionidae</taxon>
        <taxon>Scolytinae</taxon>
        <taxon>Hypothenemus</taxon>
    </lineage>
</organism>
<comment type="caution">
    <text evidence="2">The sequence shown here is derived from an EMBL/GenBank/DDBJ whole genome shotgun (WGS) entry which is preliminary data.</text>
</comment>
<protein>
    <submittedName>
        <fullName evidence="2">Uncharacterized protein</fullName>
    </submittedName>
</protein>
<evidence type="ECO:0000313" key="3">
    <source>
        <dbReference type="Proteomes" id="UP001566132"/>
    </source>
</evidence>
<reference evidence="2 3" key="1">
    <citation type="submission" date="2024-05" db="EMBL/GenBank/DDBJ databases">
        <title>Genetic variation in Jamaican populations of the coffee berry borer (Hypothenemus hampei).</title>
        <authorList>
            <person name="Errbii M."/>
            <person name="Myrie A."/>
        </authorList>
    </citation>
    <scope>NUCLEOTIDE SEQUENCE [LARGE SCALE GENOMIC DNA]</scope>
    <source>
        <strain evidence="2">JA-Hopewell-2020-01-JO</strain>
        <tissue evidence="2">Whole body</tissue>
    </source>
</reference>
<dbReference type="AlphaFoldDB" id="A0ABD1FFG8"/>
<name>A0ABD1FFG8_HYPHA</name>
<evidence type="ECO:0000313" key="2">
    <source>
        <dbReference type="EMBL" id="KAL1517089.1"/>
    </source>
</evidence>
<gene>
    <name evidence="2" type="ORF">ABEB36_000898</name>
</gene>
<keyword evidence="1" id="KW-1133">Transmembrane helix</keyword>
<feature type="transmembrane region" description="Helical" evidence="1">
    <location>
        <begin position="43"/>
        <end position="62"/>
    </location>
</feature>
<evidence type="ECO:0000256" key="1">
    <source>
        <dbReference type="SAM" id="Phobius"/>
    </source>
</evidence>
<proteinExistence type="predicted"/>
<keyword evidence="1" id="KW-0812">Transmembrane</keyword>
<accession>A0ABD1FFG8</accession>
<sequence>MELKRYFLDSQELISYAGFQYLFLVFISVTFVSYATLEKQLNLGISINSAVIFIISSTYTMYNGQKYQDAWEEFYEALCSMPWYTWSRKNQEFYYTIILGARKNTQVVMLNNVSINYDLLLKVWKYAYSILNFVYRTHNK</sequence>
<dbReference type="EMBL" id="JBDJPC010000001">
    <property type="protein sequence ID" value="KAL1517089.1"/>
    <property type="molecule type" value="Genomic_DNA"/>
</dbReference>
<dbReference type="Proteomes" id="UP001566132">
    <property type="component" value="Unassembled WGS sequence"/>
</dbReference>
<keyword evidence="3" id="KW-1185">Reference proteome</keyword>